<dbReference type="InterPro" id="IPR006634">
    <property type="entry name" value="TLC-dom"/>
</dbReference>
<evidence type="ECO:0000256" key="2">
    <source>
        <dbReference type="ARBA" id="ARBA00022692"/>
    </source>
</evidence>
<evidence type="ECO:0000313" key="7">
    <source>
        <dbReference type="EMBL" id="KAG5501974.1"/>
    </source>
</evidence>
<feature type="transmembrane region" description="Helical" evidence="5">
    <location>
        <begin position="197"/>
        <end position="220"/>
    </location>
</feature>
<evidence type="ECO:0000313" key="8">
    <source>
        <dbReference type="Proteomes" id="UP000674318"/>
    </source>
</evidence>
<comment type="subcellular location">
    <subcellularLocation>
        <location evidence="1">Membrane</location>
        <topology evidence="1">Multi-pass membrane protein</topology>
    </subcellularLocation>
</comment>
<keyword evidence="2 5" id="KW-0812">Transmembrane</keyword>
<name>A0A836HZA9_9TRYP</name>
<dbReference type="GO" id="GO:0005783">
    <property type="term" value="C:endoplasmic reticulum"/>
    <property type="evidence" value="ECO:0007669"/>
    <property type="project" value="TreeGrafter"/>
</dbReference>
<dbReference type="GO" id="GO:0016020">
    <property type="term" value="C:membrane"/>
    <property type="evidence" value="ECO:0007669"/>
    <property type="project" value="UniProtKB-SubCell"/>
</dbReference>
<organism evidence="7 8">
    <name type="scientific">Porcisia hertigi</name>
    <dbReference type="NCBI Taxonomy" id="2761500"/>
    <lineage>
        <taxon>Eukaryota</taxon>
        <taxon>Discoba</taxon>
        <taxon>Euglenozoa</taxon>
        <taxon>Kinetoplastea</taxon>
        <taxon>Metakinetoplastina</taxon>
        <taxon>Trypanosomatida</taxon>
        <taxon>Trypanosomatidae</taxon>
        <taxon>Leishmaniinae</taxon>
        <taxon>Porcisia</taxon>
    </lineage>
</organism>
<feature type="transmembrane region" description="Helical" evidence="5">
    <location>
        <begin position="18"/>
        <end position="36"/>
    </location>
</feature>
<dbReference type="PANTHER" id="PTHR13439">
    <property type="entry name" value="CT120 PROTEIN"/>
    <property type="match status" value="1"/>
</dbReference>
<evidence type="ECO:0000256" key="3">
    <source>
        <dbReference type="ARBA" id="ARBA00022989"/>
    </source>
</evidence>
<dbReference type="PANTHER" id="PTHR13439:SF0">
    <property type="entry name" value="TOPOISOMERASE I DAMAGE AFFECTED PROTEIN 4"/>
    <property type="match status" value="1"/>
</dbReference>
<evidence type="ECO:0000256" key="1">
    <source>
        <dbReference type="ARBA" id="ARBA00004141"/>
    </source>
</evidence>
<dbReference type="InterPro" id="IPR050846">
    <property type="entry name" value="TLCD"/>
</dbReference>
<keyword evidence="8" id="KW-1185">Reference proteome</keyword>
<dbReference type="GO" id="GO:0055088">
    <property type="term" value="P:lipid homeostasis"/>
    <property type="evidence" value="ECO:0007669"/>
    <property type="project" value="TreeGrafter"/>
</dbReference>
<feature type="transmembrane region" description="Helical" evidence="5">
    <location>
        <begin position="132"/>
        <end position="152"/>
    </location>
</feature>
<dbReference type="RefSeq" id="XP_067756421.1">
    <property type="nucleotide sequence ID" value="XM_067900237.1"/>
</dbReference>
<gene>
    <name evidence="7" type="ORF">JKF63_04245</name>
</gene>
<dbReference type="Proteomes" id="UP000674318">
    <property type="component" value="Unassembled WGS sequence"/>
</dbReference>
<dbReference type="KEGG" id="phet:94290314"/>
<sequence length="306" mass="34390">MGFASAYDTWVTPVVREAAIFGPMVCFWFSLQYIFTRHLPSRMPNWKRLTKAQQEEIIVRCCSITNGCLMSVSAFLFLANILSHDGVAINDMYAALPYYRFSRVSITAYFLWDIFVCFFYKWSWAWKIHGFCSFIGSYILLFPFSEAYAGYYTGCFELSNGFLHAAAMLRTLSAIANPQTQQPLIQTLDKYTTTCEYIFGGLYVLIRVIGGTYVSGSWLFNLLTMWRSDIVHSGESGYTPKLHNEWAAGMAAVALSGVQLLQYFWFGEIVKRAMGGGGGGDTEHKKGATSGAVAADAVRAKHMKRE</sequence>
<dbReference type="AlphaFoldDB" id="A0A836HZA9"/>
<dbReference type="EMBL" id="JAFJZO010000026">
    <property type="protein sequence ID" value="KAG5501974.1"/>
    <property type="molecule type" value="Genomic_DNA"/>
</dbReference>
<keyword evidence="4 5" id="KW-0472">Membrane</keyword>
<evidence type="ECO:0000256" key="4">
    <source>
        <dbReference type="ARBA" id="ARBA00023136"/>
    </source>
</evidence>
<evidence type="ECO:0000259" key="6">
    <source>
        <dbReference type="Pfam" id="PF03798"/>
    </source>
</evidence>
<accession>A0A836HZA9</accession>
<proteinExistence type="predicted"/>
<comment type="caution">
    <text evidence="7">The sequence shown here is derived from an EMBL/GenBank/DDBJ whole genome shotgun (WGS) entry which is preliminary data.</text>
</comment>
<reference evidence="7 8" key="1">
    <citation type="submission" date="2021-02" db="EMBL/GenBank/DDBJ databases">
        <title>Porcisia hertigi Genome sequencing and assembly.</title>
        <authorList>
            <person name="Almutairi H."/>
            <person name="Gatherer D."/>
        </authorList>
    </citation>
    <scope>NUCLEOTIDE SEQUENCE [LARGE SCALE GENOMIC DNA]</scope>
    <source>
        <strain evidence="7 8">C119</strain>
    </source>
</reference>
<dbReference type="Pfam" id="PF03798">
    <property type="entry name" value="TRAM_LAG1_CLN8"/>
    <property type="match status" value="1"/>
</dbReference>
<dbReference type="GeneID" id="94290314"/>
<evidence type="ECO:0000256" key="5">
    <source>
        <dbReference type="SAM" id="Phobius"/>
    </source>
</evidence>
<protein>
    <recommendedName>
        <fullName evidence="6">TLC domain-containing protein</fullName>
    </recommendedName>
</protein>
<feature type="domain" description="TLC" evidence="6">
    <location>
        <begin position="59"/>
        <end position="271"/>
    </location>
</feature>
<feature type="transmembrane region" description="Helical" evidence="5">
    <location>
        <begin position="101"/>
        <end position="120"/>
    </location>
</feature>
<dbReference type="OrthoDB" id="276006at2759"/>
<keyword evidence="3 5" id="KW-1133">Transmembrane helix</keyword>
<feature type="transmembrane region" description="Helical" evidence="5">
    <location>
        <begin position="57"/>
        <end position="81"/>
    </location>
</feature>